<feature type="chain" id="PRO_5002220947" description="Secreted protein" evidence="1">
    <location>
        <begin position="18"/>
        <end position="70"/>
    </location>
</feature>
<evidence type="ECO:0000313" key="2">
    <source>
        <dbReference type="EMBL" id="KIK92456.1"/>
    </source>
</evidence>
<dbReference type="InParanoid" id="A0A0D0DU86"/>
<evidence type="ECO:0000313" key="3">
    <source>
        <dbReference type="Proteomes" id="UP000054538"/>
    </source>
</evidence>
<reference evidence="2 3" key="1">
    <citation type="submission" date="2014-04" db="EMBL/GenBank/DDBJ databases">
        <authorList>
            <consortium name="DOE Joint Genome Institute"/>
            <person name="Kuo A."/>
            <person name="Kohler A."/>
            <person name="Jargeat P."/>
            <person name="Nagy L.G."/>
            <person name="Floudas D."/>
            <person name="Copeland A."/>
            <person name="Barry K.W."/>
            <person name="Cichocki N."/>
            <person name="Veneault-Fourrey C."/>
            <person name="LaButti K."/>
            <person name="Lindquist E.A."/>
            <person name="Lipzen A."/>
            <person name="Lundell T."/>
            <person name="Morin E."/>
            <person name="Murat C."/>
            <person name="Sun H."/>
            <person name="Tunlid A."/>
            <person name="Henrissat B."/>
            <person name="Grigoriev I.V."/>
            <person name="Hibbett D.S."/>
            <person name="Martin F."/>
            <person name="Nordberg H.P."/>
            <person name="Cantor M.N."/>
            <person name="Hua S.X."/>
        </authorList>
    </citation>
    <scope>NUCLEOTIDE SEQUENCE [LARGE SCALE GENOMIC DNA]</scope>
    <source>
        <strain evidence="2 3">Ve08.2h10</strain>
    </source>
</reference>
<protein>
    <recommendedName>
        <fullName evidence="4">Secreted protein</fullName>
    </recommendedName>
</protein>
<reference evidence="3" key="2">
    <citation type="submission" date="2015-01" db="EMBL/GenBank/DDBJ databases">
        <title>Evolutionary Origins and Diversification of the Mycorrhizal Mutualists.</title>
        <authorList>
            <consortium name="DOE Joint Genome Institute"/>
            <consortium name="Mycorrhizal Genomics Consortium"/>
            <person name="Kohler A."/>
            <person name="Kuo A."/>
            <person name="Nagy L.G."/>
            <person name="Floudas D."/>
            <person name="Copeland A."/>
            <person name="Barry K.W."/>
            <person name="Cichocki N."/>
            <person name="Veneault-Fourrey C."/>
            <person name="LaButti K."/>
            <person name="Lindquist E.A."/>
            <person name="Lipzen A."/>
            <person name="Lundell T."/>
            <person name="Morin E."/>
            <person name="Murat C."/>
            <person name="Riley R."/>
            <person name="Ohm R."/>
            <person name="Sun H."/>
            <person name="Tunlid A."/>
            <person name="Henrissat B."/>
            <person name="Grigoriev I.V."/>
            <person name="Hibbett D.S."/>
            <person name="Martin F."/>
        </authorList>
    </citation>
    <scope>NUCLEOTIDE SEQUENCE [LARGE SCALE GENOMIC DNA]</scope>
    <source>
        <strain evidence="3">Ve08.2h10</strain>
    </source>
</reference>
<accession>A0A0D0DU86</accession>
<feature type="signal peptide" evidence="1">
    <location>
        <begin position="1"/>
        <end position="17"/>
    </location>
</feature>
<dbReference type="Proteomes" id="UP000054538">
    <property type="component" value="Unassembled WGS sequence"/>
</dbReference>
<dbReference type="EMBL" id="KN825278">
    <property type="protein sequence ID" value="KIK92456.1"/>
    <property type="molecule type" value="Genomic_DNA"/>
</dbReference>
<gene>
    <name evidence="2" type="ORF">PAXRUDRAFT_572800</name>
</gene>
<proteinExistence type="predicted"/>
<dbReference type="AlphaFoldDB" id="A0A0D0DU86"/>
<evidence type="ECO:0008006" key="4">
    <source>
        <dbReference type="Google" id="ProtNLM"/>
    </source>
</evidence>
<evidence type="ECO:0000256" key="1">
    <source>
        <dbReference type="SAM" id="SignalP"/>
    </source>
</evidence>
<dbReference type="HOGENOM" id="CLU_2758547_0_0_1"/>
<sequence>MYEFLSLSLSLLVSVDSSMVLVPSSHGQGKQFCSHSTNDTWKDDIQIKRSRFLTCIHAFLQVDTPSCGHF</sequence>
<organism evidence="2 3">
    <name type="scientific">Paxillus rubicundulus Ve08.2h10</name>
    <dbReference type="NCBI Taxonomy" id="930991"/>
    <lineage>
        <taxon>Eukaryota</taxon>
        <taxon>Fungi</taxon>
        <taxon>Dikarya</taxon>
        <taxon>Basidiomycota</taxon>
        <taxon>Agaricomycotina</taxon>
        <taxon>Agaricomycetes</taxon>
        <taxon>Agaricomycetidae</taxon>
        <taxon>Boletales</taxon>
        <taxon>Paxilineae</taxon>
        <taxon>Paxillaceae</taxon>
        <taxon>Paxillus</taxon>
    </lineage>
</organism>
<keyword evidence="1" id="KW-0732">Signal</keyword>
<keyword evidence="3" id="KW-1185">Reference proteome</keyword>
<name>A0A0D0DU86_9AGAM</name>